<dbReference type="GO" id="GO:0051082">
    <property type="term" value="F:unfolded protein binding"/>
    <property type="evidence" value="ECO:0007669"/>
    <property type="project" value="TreeGrafter"/>
</dbReference>
<dbReference type="SUPFAM" id="SSF49764">
    <property type="entry name" value="HSP20-like chaperones"/>
    <property type="match status" value="1"/>
</dbReference>
<accession>A0A6P9ABK9</accession>
<evidence type="ECO:0000256" key="2">
    <source>
        <dbReference type="ARBA" id="ARBA00013750"/>
    </source>
</evidence>
<dbReference type="Pfam" id="PF04925">
    <property type="entry name" value="SHQ1"/>
    <property type="match status" value="1"/>
</dbReference>
<dbReference type="AlphaFoldDB" id="A0A6P9ABK9"/>
<dbReference type="PANTHER" id="PTHR12967">
    <property type="entry name" value="PROTEIN SHQ1 HOMOLOG"/>
    <property type="match status" value="1"/>
</dbReference>
<dbReference type="Pfam" id="PF21413">
    <property type="entry name" value="SHQ1-like_CS"/>
    <property type="match status" value="1"/>
</dbReference>
<evidence type="ECO:0000256" key="3">
    <source>
        <dbReference type="SAM" id="MobiDB-lite"/>
    </source>
</evidence>
<dbReference type="InterPro" id="IPR007009">
    <property type="entry name" value="Shq1_C"/>
</dbReference>
<feature type="compositionally biased region" description="Acidic residues" evidence="3">
    <location>
        <begin position="461"/>
        <end position="473"/>
    </location>
</feature>
<organism evidence="7">
    <name type="scientific">Thrips palmi</name>
    <name type="common">Melon thrips</name>
    <dbReference type="NCBI Taxonomy" id="161013"/>
    <lineage>
        <taxon>Eukaryota</taxon>
        <taxon>Metazoa</taxon>
        <taxon>Ecdysozoa</taxon>
        <taxon>Arthropoda</taxon>
        <taxon>Hexapoda</taxon>
        <taxon>Insecta</taxon>
        <taxon>Pterygota</taxon>
        <taxon>Neoptera</taxon>
        <taxon>Paraneoptera</taxon>
        <taxon>Thysanoptera</taxon>
        <taxon>Terebrantia</taxon>
        <taxon>Thripoidea</taxon>
        <taxon>Thripidae</taxon>
        <taxon>Thrips</taxon>
    </lineage>
</organism>
<gene>
    <name evidence="6 7" type="primary">LOC117653742</name>
</gene>
<dbReference type="OrthoDB" id="73639at2759"/>
<reference evidence="6 7" key="1">
    <citation type="submission" date="2025-04" db="UniProtKB">
        <authorList>
            <consortium name="RefSeq"/>
        </authorList>
    </citation>
    <scope>IDENTIFICATION</scope>
    <source>
        <tissue evidence="6 7">Total insect</tissue>
    </source>
</reference>
<dbReference type="InterPro" id="IPR039742">
    <property type="entry name" value="Shq1"/>
</dbReference>
<dbReference type="Gene3D" id="2.60.40.790">
    <property type="match status" value="1"/>
</dbReference>
<dbReference type="InterPro" id="IPR007052">
    <property type="entry name" value="CS_dom"/>
</dbReference>
<dbReference type="GeneID" id="117653742"/>
<feature type="compositionally biased region" description="Acidic residues" evidence="3">
    <location>
        <begin position="482"/>
        <end position="491"/>
    </location>
</feature>
<evidence type="ECO:0000256" key="1">
    <source>
        <dbReference type="ARBA" id="ARBA00005607"/>
    </source>
</evidence>
<dbReference type="RefSeq" id="XP_034255498.1">
    <property type="nucleotide sequence ID" value="XM_034399607.1"/>
</dbReference>
<dbReference type="PROSITE" id="PS51203">
    <property type="entry name" value="CS"/>
    <property type="match status" value="1"/>
</dbReference>
<dbReference type="KEGG" id="tpal:117653742"/>
<dbReference type="InterPro" id="IPR048696">
    <property type="entry name" value="SHQ1-like_CS"/>
</dbReference>
<dbReference type="InterPro" id="IPR008978">
    <property type="entry name" value="HSP20-like_chaperone"/>
</dbReference>
<evidence type="ECO:0000313" key="6">
    <source>
        <dbReference type="RefSeq" id="XP_034255496.1"/>
    </source>
</evidence>
<feature type="region of interest" description="Disordered" evidence="3">
    <location>
        <begin position="448"/>
        <end position="499"/>
    </location>
</feature>
<comment type="similarity">
    <text evidence="1">Belongs to the SHQ1 family.</text>
</comment>
<evidence type="ECO:0000313" key="5">
    <source>
        <dbReference type="Proteomes" id="UP000515158"/>
    </source>
</evidence>
<keyword evidence="5" id="KW-1185">Reference proteome</keyword>
<protein>
    <recommendedName>
        <fullName evidence="2">Protein SHQ1 homolog</fullName>
    </recommendedName>
</protein>
<evidence type="ECO:0000259" key="4">
    <source>
        <dbReference type="PROSITE" id="PS51203"/>
    </source>
</evidence>
<dbReference type="GO" id="GO:0005737">
    <property type="term" value="C:cytoplasm"/>
    <property type="evidence" value="ECO:0007669"/>
    <property type="project" value="TreeGrafter"/>
</dbReference>
<dbReference type="RefSeq" id="XP_034255496.1">
    <property type="nucleotide sequence ID" value="XM_034399605.1"/>
</dbReference>
<name>A0A6P9ABK9_THRPL</name>
<sequence>MITPRFNIDQTETDLIFTIQAPYASIADAEIYADLDTFCFYASPYYLRVHLSGHIEETDASKGSYDADNGTFTICVQKVNKGEHFQDLDFLTALLTPNQSKKHDLSRPVVEVISNENLDSVEEDCSDGESNEWYIEQCPYEEPSEAFLLSAPHYGFANKISGAFQNFKTEFLEVIDLPDPDQTPISERSKLRTERELEDFSDDHYLADWAQPDIIEPMLTFKALWENGSEASFLDDEKDVLKDLPKKEFLLDKREEHMVSLSLIDILYSYAYNVRSTMGENTVESAWAVNKLSGTLSWLTSFNTLKEVVIVAVRRSLCYPLYRHWDLSMKVLDDVKRILTLGKKQILKSLLELHALFSNSEPRYILNQLYIRDYCIWIQHVSDSFLKSLLVAINKVELSKADVALDLEELETAARLVQMEEEASKIIHKNKSEELICREISSLIISKDNTDGSRSSSGTSDSEDDSSSSDNDDSSSSSSSESDLDSDDLSDIEPNITAV</sequence>
<dbReference type="Proteomes" id="UP000515158">
    <property type="component" value="Unplaced"/>
</dbReference>
<evidence type="ECO:0000313" key="7">
    <source>
        <dbReference type="RefSeq" id="XP_034255498.1"/>
    </source>
</evidence>
<feature type="domain" description="CS" evidence="4">
    <location>
        <begin position="1"/>
        <end position="89"/>
    </location>
</feature>
<dbReference type="PANTHER" id="PTHR12967:SF0">
    <property type="entry name" value="PROTEIN SHQ1 HOMOLOG"/>
    <property type="match status" value="1"/>
</dbReference>
<dbReference type="GO" id="GO:0005654">
    <property type="term" value="C:nucleoplasm"/>
    <property type="evidence" value="ECO:0007669"/>
    <property type="project" value="TreeGrafter"/>
</dbReference>
<proteinExistence type="inferred from homology"/>
<dbReference type="GO" id="GO:0000493">
    <property type="term" value="P:box H/ACA snoRNP assembly"/>
    <property type="evidence" value="ECO:0007669"/>
    <property type="project" value="InterPro"/>
</dbReference>